<evidence type="ECO:0000313" key="4">
    <source>
        <dbReference type="Proteomes" id="UP000198582"/>
    </source>
</evidence>
<dbReference type="PANTHER" id="PTHR31157">
    <property type="entry name" value="SCP DOMAIN-CONTAINING PROTEIN"/>
    <property type="match status" value="1"/>
</dbReference>
<proteinExistence type="predicted"/>
<dbReference type="AlphaFoldDB" id="A0A1H8YJ18"/>
<dbReference type="InterPro" id="IPR035940">
    <property type="entry name" value="CAP_sf"/>
</dbReference>
<feature type="compositionally biased region" description="Low complexity" evidence="1">
    <location>
        <begin position="37"/>
        <end position="57"/>
    </location>
</feature>
<gene>
    <name evidence="3" type="ORF">SAMN04489732_11911</name>
</gene>
<feature type="region of interest" description="Disordered" evidence="1">
    <location>
        <begin position="1"/>
        <end position="86"/>
    </location>
</feature>
<accession>A0A1H8YJ18</accession>
<evidence type="ECO:0000259" key="2">
    <source>
        <dbReference type="Pfam" id="PF00188"/>
    </source>
</evidence>
<feature type="compositionally biased region" description="Low complexity" evidence="1">
    <location>
        <begin position="7"/>
        <end position="20"/>
    </location>
</feature>
<evidence type="ECO:0000313" key="3">
    <source>
        <dbReference type="EMBL" id="SEP52129.1"/>
    </source>
</evidence>
<name>A0A1H8YJ18_9PSEU</name>
<dbReference type="RefSeq" id="WP_091624931.1">
    <property type="nucleotide sequence ID" value="NZ_FOEF01000019.1"/>
</dbReference>
<dbReference type="SUPFAM" id="SSF55797">
    <property type="entry name" value="PR-1-like"/>
    <property type="match status" value="1"/>
</dbReference>
<dbReference type="EMBL" id="FOEF01000019">
    <property type="protein sequence ID" value="SEP52129.1"/>
    <property type="molecule type" value="Genomic_DNA"/>
</dbReference>
<sequence>MWLHDPAGAATLSSAASGQSDLGGDPTGSFAKPPSPSTSSTPTVTSSAPAPSTSDSPSPTPSSPPVPTPSSSPPSTPKPTPQPKVDTSLAGQIVSLVNDQRADAGCDPVAEEPHLDTAAQKHSDDMSARDYFSHDTPEGVHFDERIRDAGYSKPGAENIAKGATSAAQVMEMWMNSSGHRANILNCSLTKLGVGVAKSGWYWTQDFGY</sequence>
<dbReference type="Pfam" id="PF00188">
    <property type="entry name" value="CAP"/>
    <property type="match status" value="1"/>
</dbReference>
<dbReference type="InterPro" id="IPR014044">
    <property type="entry name" value="CAP_dom"/>
</dbReference>
<dbReference type="STRING" id="394193.SAMN04489732_11911"/>
<protein>
    <submittedName>
        <fullName evidence="3">Uncharacterized conserved protein YkwD, contains CAP (CSP/antigen 5/PR1) domain</fullName>
    </submittedName>
</protein>
<dbReference type="OrthoDB" id="8611574at2"/>
<dbReference type="PANTHER" id="PTHR31157:SF1">
    <property type="entry name" value="SCP DOMAIN-CONTAINING PROTEIN"/>
    <property type="match status" value="1"/>
</dbReference>
<reference evidence="3 4" key="1">
    <citation type="submission" date="2016-10" db="EMBL/GenBank/DDBJ databases">
        <authorList>
            <person name="de Groot N.N."/>
        </authorList>
    </citation>
    <scope>NUCLEOTIDE SEQUENCE [LARGE SCALE GENOMIC DNA]</scope>
    <source>
        <strain evidence="3 4">DSM 44993</strain>
    </source>
</reference>
<keyword evidence="4" id="KW-1185">Reference proteome</keyword>
<evidence type="ECO:0000256" key="1">
    <source>
        <dbReference type="SAM" id="MobiDB-lite"/>
    </source>
</evidence>
<feature type="domain" description="SCP" evidence="2">
    <location>
        <begin position="95"/>
        <end position="206"/>
    </location>
</feature>
<dbReference type="Gene3D" id="3.40.33.10">
    <property type="entry name" value="CAP"/>
    <property type="match status" value="1"/>
</dbReference>
<dbReference type="CDD" id="cd05379">
    <property type="entry name" value="CAP_bacterial"/>
    <property type="match status" value="1"/>
</dbReference>
<organism evidence="3 4">
    <name type="scientific">Amycolatopsis saalfeldensis</name>
    <dbReference type="NCBI Taxonomy" id="394193"/>
    <lineage>
        <taxon>Bacteria</taxon>
        <taxon>Bacillati</taxon>
        <taxon>Actinomycetota</taxon>
        <taxon>Actinomycetes</taxon>
        <taxon>Pseudonocardiales</taxon>
        <taxon>Pseudonocardiaceae</taxon>
        <taxon>Amycolatopsis</taxon>
    </lineage>
</organism>
<feature type="compositionally biased region" description="Pro residues" evidence="1">
    <location>
        <begin position="58"/>
        <end position="82"/>
    </location>
</feature>
<dbReference type="Proteomes" id="UP000198582">
    <property type="component" value="Unassembled WGS sequence"/>
</dbReference>